<feature type="domain" description="HTH iclR-type" evidence="4">
    <location>
        <begin position="9"/>
        <end position="70"/>
    </location>
</feature>
<feature type="domain" description="IclR-ED" evidence="5">
    <location>
        <begin position="71"/>
        <end position="246"/>
    </location>
</feature>
<dbReference type="GO" id="GO:0003677">
    <property type="term" value="F:DNA binding"/>
    <property type="evidence" value="ECO:0007669"/>
    <property type="project" value="UniProtKB-KW"/>
</dbReference>
<dbReference type="Pfam" id="PF09339">
    <property type="entry name" value="HTH_IclR"/>
    <property type="match status" value="1"/>
</dbReference>
<organism evidence="6 7">
    <name type="scientific">Virgisporangium aurantiacum</name>
    <dbReference type="NCBI Taxonomy" id="175570"/>
    <lineage>
        <taxon>Bacteria</taxon>
        <taxon>Bacillati</taxon>
        <taxon>Actinomycetota</taxon>
        <taxon>Actinomycetes</taxon>
        <taxon>Micromonosporales</taxon>
        <taxon>Micromonosporaceae</taxon>
        <taxon>Virgisporangium</taxon>
    </lineage>
</organism>
<protein>
    <submittedName>
        <fullName evidence="6">Transcriptional regulator</fullName>
    </submittedName>
</protein>
<dbReference type="GO" id="GO:0045892">
    <property type="term" value="P:negative regulation of DNA-templated transcription"/>
    <property type="evidence" value="ECO:0007669"/>
    <property type="project" value="TreeGrafter"/>
</dbReference>
<gene>
    <name evidence="6" type="ORF">Vau01_097020</name>
</gene>
<evidence type="ECO:0000256" key="2">
    <source>
        <dbReference type="ARBA" id="ARBA00023125"/>
    </source>
</evidence>
<reference evidence="6" key="1">
    <citation type="submission" date="2021-01" db="EMBL/GenBank/DDBJ databases">
        <title>Whole genome shotgun sequence of Virgisporangium aurantiacum NBRC 16421.</title>
        <authorList>
            <person name="Komaki H."/>
            <person name="Tamura T."/>
        </authorList>
    </citation>
    <scope>NUCLEOTIDE SEQUENCE</scope>
    <source>
        <strain evidence="6">NBRC 16421</strain>
    </source>
</reference>
<dbReference type="PANTHER" id="PTHR30136">
    <property type="entry name" value="HELIX-TURN-HELIX TRANSCRIPTIONAL REGULATOR, ICLR FAMILY"/>
    <property type="match status" value="1"/>
</dbReference>
<evidence type="ECO:0000256" key="3">
    <source>
        <dbReference type="ARBA" id="ARBA00023163"/>
    </source>
</evidence>
<dbReference type="AlphaFoldDB" id="A0A8J4E5E0"/>
<evidence type="ECO:0000259" key="5">
    <source>
        <dbReference type="PROSITE" id="PS51078"/>
    </source>
</evidence>
<accession>A0A8J4E5E0</accession>
<dbReference type="Gene3D" id="1.10.10.10">
    <property type="entry name" value="Winged helix-like DNA-binding domain superfamily/Winged helix DNA-binding domain"/>
    <property type="match status" value="1"/>
</dbReference>
<proteinExistence type="predicted"/>
<dbReference type="InterPro" id="IPR050707">
    <property type="entry name" value="HTH_MetabolicPath_Reg"/>
</dbReference>
<sequence>MPAQPTGLIQSVSRALRIIERVSAAPRPVPVKVIARQCGLNLATTYHLVRTLCYEGYLVRLPSGGYVAGPQVAERFHEMVDGFHRPPRAHAVLRHLALVSGHTAYLARLAADHLVIVDLVEGDRSPWIEDLQVGLETAVHATALGKALLATLARPARRRMLATHGMPRFTPATPTEPAEVEAEVCRLRPGEVVVEHGQFRGGVCCAGVAVPGDGPQTWWALGASARGAEVPTRLVTALRTAAADLS</sequence>
<dbReference type="InterPro" id="IPR036390">
    <property type="entry name" value="WH_DNA-bd_sf"/>
</dbReference>
<dbReference type="InterPro" id="IPR014757">
    <property type="entry name" value="Tscrpt_reg_IclR_C"/>
</dbReference>
<dbReference type="SUPFAM" id="SSF55781">
    <property type="entry name" value="GAF domain-like"/>
    <property type="match status" value="1"/>
</dbReference>
<evidence type="ECO:0000256" key="1">
    <source>
        <dbReference type="ARBA" id="ARBA00023015"/>
    </source>
</evidence>
<dbReference type="EMBL" id="BOPG01000076">
    <property type="protein sequence ID" value="GIJ62186.1"/>
    <property type="molecule type" value="Genomic_DNA"/>
</dbReference>
<evidence type="ECO:0000259" key="4">
    <source>
        <dbReference type="PROSITE" id="PS51077"/>
    </source>
</evidence>
<dbReference type="PROSITE" id="PS51077">
    <property type="entry name" value="HTH_ICLR"/>
    <property type="match status" value="1"/>
</dbReference>
<dbReference type="Proteomes" id="UP000612585">
    <property type="component" value="Unassembled WGS sequence"/>
</dbReference>
<dbReference type="SMART" id="SM00346">
    <property type="entry name" value="HTH_ICLR"/>
    <property type="match status" value="1"/>
</dbReference>
<keyword evidence="7" id="KW-1185">Reference proteome</keyword>
<dbReference type="InterPro" id="IPR029016">
    <property type="entry name" value="GAF-like_dom_sf"/>
</dbReference>
<keyword evidence="1" id="KW-0805">Transcription regulation</keyword>
<dbReference type="PANTHER" id="PTHR30136:SF24">
    <property type="entry name" value="HTH-TYPE TRANSCRIPTIONAL REPRESSOR ALLR"/>
    <property type="match status" value="1"/>
</dbReference>
<name>A0A8J4E5E0_9ACTN</name>
<dbReference type="RefSeq" id="WP_204007683.1">
    <property type="nucleotide sequence ID" value="NZ_BOPG01000076.1"/>
</dbReference>
<dbReference type="PROSITE" id="PS51078">
    <property type="entry name" value="ICLR_ED"/>
    <property type="match status" value="1"/>
</dbReference>
<keyword evidence="3" id="KW-0804">Transcription</keyword>
<dbReference type="InterPro" id="IPR005471">
    <property type="entry name" value="Tscrpt_reg_IclR_N"/>
</dbReference>
<evidence type="ECO:0000313" key="6">
    <source>
        <dbReference type="EMBL" id="GIJ62186.1"/>
    </source>
</evidence>
<evidence type="ECO:0000313" key="7">
    <source>
        <dbReference type="Proteomes" id="UP000612585"/>
    </source>
</evidence>
<dbReference type="Pfam" id="PF01614">
    <property type="entry name" value="IclR_C"/>
    <property type="match status" value="1"/>
</dbReference>
<keyword evidence="2" id="KW-0238">DNA-binding</keyword>
<dbReference type="GO" id="GO:0003700">
    <property type="term" value="F:DNA-binding transcription factor activity"/>
    <property type="evidence" value="ECO:0007669"/>
    <property type="project" value="TreeGrafter"/>
</dbReference>
<dbReference type="Gene3D" id="3.30.450.40">
    <property type="match status" value="1"/>
</dbReference>
<dbReference type="InterPro" id="IPR036388">
    <property type="entry name" value="WH-like_DNA-bd_sf"/>
</dbReference>
<dbReference type="SUPFAM" id="SSF46785">
    <property type="entry name" value="Winged helix' DNA-binding domain"/>
    <property type="match status" value="1"/>
</dbReference>
<comment type="caution">
    <text evidence="6">The sequence shown here is derived from an EMBL/GenBank/DDBJ whole genome shotgun (WGS) entry which is preliminary data.</text>
</comment>